<dbReference type="EnsemblProtists" id="PYU1_T009144">
    <property type="protein sequence ID" value="PYU1_T009144"/>
    <property type="gene ID" value="PYU1_G009126"/>
</dbReference>
<sequence>MWRAGLGTLALCATLASSADVRPGDTFCSITNSNTCAVDDITLSTLDRSTLIYPGGETRCAFDDSSVPSANNFTTNSTYFFQVFPNENKDRKKVFLYFQGGGACIDDATCNYAMQCSVKGGTFYPNARAVSTGILNRTDPDNMFADWNIVHFPYCTGDLHVGNKVNGSTESGIEAVLGYTDCLKKNMSIHQVGYINTMATLKWALANFPDPEHLIIGGSSAGSLGAQLLAAYVADAWKVDERSIRYSILADSYVGVLPKDKAGGELIRYFGACDVDLKAPANIVAGCKTGKVTVTEIVTSQLKETPYSDWLFIDSKADSVQRYFYQMYKDGIFAYPFPNMISGADFFSNMTTMIDAYKTVTSRISTFFVEGEQHVYLMYQGFFHNATSTTGENLGAFLSEWLLPHANTTGVGSSNSDGSSVDTIRTVGSAASRTCAAVLINSLVVTIVAMLL</sequence>
<name>K3WVZ6_GLOUD</name>
<dbReference type="eggNOG" id="ENOG502SGZD">
    <property type="taxonomic scope" value="Eukaryota"/>
</dbReference>
<reference evidence="2" key="3">
    <citation type="submission" date="2015-02" db="UniProtKB">
        <authorList>
            <consortium name="EnsemblProtists"/>
        </authorList>
    </citation>
    <scope>IDENTIFICATION</scope>
    <source>
        <strain evidence="2">DAOM BR144</strain>
    </source>
</reference>
<dbReference type="InterPro" id="IPR004963">
    <property type="entry name" value="PAE/NOTUM"/>
</dbReference>
<dbReference type="PANTHER" id="PTHR21562:SF83">
    <property type="entry name" value="PECTIN ACETYLESTERASE 4"/>
    <property type="match status" value="1"/>
</dbReference>
<dbReference type="PANTHER" id="PTHR21562">
    <property type="entry name" value="NOTUM-RELATED"/>
    <property type="match status" value="1"/>
</dbReference>
<keyword evidence="3" id="KW-1185">Reference proteome</keyword>
<protein>
    <submittedName>
        <fullName evidence="2">Uncharacterized protein</fullName>
    </submittedName>
</protein>
<evidence type="ECO:0000313" key="2">
    <source>
        <dbReference type="EnsemblProtists" id="PYU1_T009144"/>
    </source>
</evidence>
<dbReference type="InParanoid" id="K3WVZ6"/>
<dbReference type="SUPFAM" id="SSF53474">
    <property type="entry name" value="alpha/beta-Hydrolases"/>
    <property type="match status" value="1"/>
</dbReference>
<dbReference type="OMA" id="AFGLQCM"/>
<dbReference type="Proteomes" id="UP000019132">
    <property type="component" value="Unassembled WGS sequence"/>
</dbReference>
<evidence type="ECO:0000313" key="3">
    <source>
        <dbReference type="Proteomes" id="UP000019132"/>
    </source>
</evidence>
<reference evidence="3" key="2">
    <citation type="submission" date="2010-04" db="EMBL/GenBank/DDBJ databases">
        <authorList>
            <person name="Buell R."/>
            <person name="Hamilton J."/>
            <person name="Hostetler J."/>
        </authorList>
    </citation>
    <scope>NUCLEOTIDE SEQUENCE [LARGE SCALE GENOMIC DNA]</scope>
    <source>
        <strain evidence="3">DAOM:BR144</strain>
    </source>
</reference>
<feature type="signal peptide" evidence="1">
    <location>
        <begin position="1"/>
        <end position="18"/>
    </location>
</feature>
<dbReference type="EMBL" id="GL376632">
    <property type="status" value="NOT_ANNOTATED_CDS"/>
    <property type="molecule type" value="Genomic_DNA"/>
</dbReference>
<dbReference type="AlphaFoldDB" id="K3WVZ6"/>
<accession>K3WVZ6</accession>
<dbReference type="ESTHER" id="pytul-k3wvz6">
    <property type="family name" value="Pectinacetylesterase-Notum"/>
</dbReference>
<dbReference type="VEuPathDB" id="FungiDB:PYU1_G009126"/>
<proteinExistence type="predicted"/>
<organism evidence="2 3">
    <name type="scientific">Globisporangium ultimum (strain ATCC 200006 / CBS 805.95 / DAOM BR144)</name>
    <name type="common">Pythium ultimum</name>
    <dbReference type="NCBI Taxonomy" id="431595"/>
    <lineage>
        <taxon>Eukaryota</taxon>
        <taxon>Sar</taxon>
        <taxon>Stramenopiles</taxon>
        <taxon>Oomycota</taxon>
        <taxon>Peronosporomycetes</taxon>
        <taxon>Pythiales</taxon>
        <taxon>Pythiaceae</taxon>
        <taxon>Globisporangium</taxon>
    </lineage>
</organism>
<dbReference type="InterPro" id="IPR029058">
    <property type="entry name" value="AB_hydrolase_fold"/>
</dbReference>
<dbReference type="GO" id="GO:0016787">
    <property type="term" value="F:hydrolase activity"/>
    <property type="evidence" value="ECO:0007669"/>
    <property type="project" value="InterPro"/>
</dbReference>
<reference evidence="3" key="1">
    <citation type="journal article" date="2010" name="Genome Biol.">
        <title>Genome sequence of the necrotrophic plant pathogen Pythium ultimum reveals original pathogenicity mechanisms and effector repertoire.</title>
        <authorList>
            <person name="Levesque C.A."/>
            <person name="Brouwer H."/>
            <person name="Cano L."/>
            <person name="Hamilton J.P."/>
            <person name="Holt C."/>
            <person name="Huitema E."/>
            <person name="Raffaele S."/>
            <person name="Robideau G.P."/>
            <person name="Thines M."/>
            <person name="Win J."/>
            <person name="Zerillo M.M."/>
            <person name="Beakes G.W."/>
            <person name="Boore J.L."/>
            <person name="Busam D."/>
            <person name="Dumas B."/>
            <person name="Ferriera S."/>
            <person name="Fuerstenberg S.I."/>
            <person name="Gachon C.M."/>
            <person name="Gaulin E."/>
            <person name="Govers F."/>
            <person name="Grenville-Briggs L."/>
            <person name="Horner N."/>
            <person name="Hostetler J."/>
            <person name="Jiang R.H."/>
            <person name="Johnson J."/>
            <person name="Krajaejun T."/>
            <person name="Lin H."/>
            <person name="Meijer H.J."/>
            <person name="Moore B."/>
            <person name="Morris P."/>
            <person name="Phuntmart V."/>
            <person name="Puiu D."/>
            <person name="Shetty J."/>
            <person name="Stajich J.E."/>
            <person name="Tripathy S."/>
            <person name="Wawra S."/>
            <person name="van West P."/>
            <person name="Whitty B.R."/>
            <person name="Coutinho P.M."/>
            <person name="Henrissat B."/>
            <person name="Martin F."/>
            <person name="Thomas P.D."/>
            <person name="Tyler B.M."/>
            <person name="De Vries R.P."/>
            <person name="Kamoun S."/>
            <person name="Yandell M."/>
            <person name="Tisserat N."/>
            <person name="Buell C.R."/>
        </authorList>
    </citation>
    <scope>NUCLEOTIDE SEQUENCE</scope>
    <source>
        <strain evidence="3">DAOM:BR144</strain>
    </source>
</reference>
<feature type="chain" id="PRO_5003868161" evidence="1">
    <location>
        <begin position="19"/>
        <end position="452"/>
    </location>
</feature>
<keyword evidence="1" id="KW-0732">Signal</keyword>
<dbReference type="HOGENOM" id="CLU_038649_1_0_1"/>
<dbReference type="Pfam" id="PF03283">
    <property type="entry name" value="PAE"/>
    <property type="match status" value="1"/>
</dbReference>
<evidence type="ECO:0000256" key="1">
    <source>
        <dbReference type="SAM" id="SignalP"/>
    </source>
</evidence>